<dbReference type="AlphaFoldDB" id="A0A5B7KGX1"/>
<accession>A0A5B7KGX1</accession>
<proteinExistence type="predicted"/>
<sequence length="69" mass="7465">MGRRMTSLVVTHTTKLRDETSFIKAVVRSLPCPPPTTLQASRQWRGNKRAAAVTCTPSIAGTCAAPVRL</sequence>
<keyword evidence="2" id="KW-1185">Reference proteome</keyword>
<comment type="caution">
    <text evidence="1">The sequence shown here is derived from an EMBL/GenBank/DDBJ whole genome shotgun (WGS) entry which is preliminary data.</text>
</comment>
<evidence type="ECO:0000313" key="2">
    <source>
        <dbReference type="Proteomes" id="UP000324222"/>
    </source>
</evidence>
<dbReference type="Proteomes" id="UP000324222">
    <property type="component" value="Unassembled WGS sequence"/>
</dbReference>
<name>A0A5B7KGX1_PORTR</name>
<protein>
    <submittedName>
        <fullName evidence="1">Uncharacterized protein</fullName>
    </submittedName>
</protein>
<gene>
    <name evidence="1" type="ORF">E2C01_101837</name>
</gene>
<reference evidence="1 2" key="1">
    <citation type="submission" date="2019-05" db="EMBL/GenBank/DDBJ databases">
        <title>Another draft genome of Portunus trituberculatus and its Hox gene families provides insights of decapod evolution.</title>
        <authorList>
            <person name="Jeong J.-H."/>
            <person name="Song I."/>
            <person name="Kim S."/>
            <person name="Choi T."/>
            <person name="Kim D."/>
            <person name="Ryu S."/>
            <person name="Kim W."/>
        </authorList>
    </citation>
    <scope>NUCLEOTIDE SEQUENCE [LARGE SCALE GENOMIC DNA]</scope>
    <source>
        <tissue evidence="1">Muscle</tissue>
    </source>
</reference>
<evidence type="ECO:0000313" key="1">
    <source>
        <dbReference type="EMBL" id="MPD06056.1"/>
    </source>
</evidence>
<dbReference type="EMBL" id="VSRR010149213">
    <property type="protein sequence ID" value="MPD06056.1"/>
    <property type="molecule type" value="Genomic_DNA"/>
</dbReference>
<organism evidence="1 2">
    <name type="scientific">Portunus trituberculatus</name>
    <name type="common">Swimming crab</name>
    <name type="synonym">Neptunus trituberculatus</name>
    <dbReference type="NCBI Taxonomy" id="210409"/>
    <lineage>
        <taxon>Eukaryota</taxon>
        <taxon>Metazoa</taxon>
        <taxon>Ecdysozoa</taxon>
        <taxon>Arthropoda</taxon>
        <taxon>Crustacea</taxon>
        <taxon>Multicrustacea</taxon>
        <taxon>Malacostraca</taxon>
        <taxon>Eumalacostraca</taxon>
        <taxon>Eucarida</taxon>
        <taxon>Decapoda</taxon>
        <taxon>Pleocyemata</taxon>
        <taxon>Brachyura</taxon>
        <taxon>Eubrachyura</taxon>
        <taxon>Portunoidea</taxon>
        <taxon>Portunidae</taxon>
        <taxon>Portuninae</taxon>
        <taxon>Portunus</taxon>
    </lineage>
</organism>